<evidence type="ECO:0000256" key="1">
    <source>
        <dbReference type="ARBA" id="ARBA00008791"/>
    </source>
</evidence>
<dbReference type="InterPro" id="IPR014729">
    <property type="entry name" value="Rossmann-like_a/b/a_fold"/>
</dbReference>
<proteinExistence type="inferred from homology"/>
<evidence type="ECO:0000259" key="2">
    <source>
        <dbReference type="Pfam" id="PF00582"/>
    </source>
</evidence>
<gene>
    <name evidence="3" type="ORF">HNR30_001369</name>
</gene>
<sequence length="204" mass="21487">MLSGPVIETLISEAGEADCVVVGSRGLGGFTGLVLGSVSLGVAGHASGPAVVVRRLPRVVHRDVVVGFNGGEPSRLALDFAIRQAHARRARLRVVYGWQPPAASPYATELGHLQAETFQDYAGMVREQVEEQRARHPDLIIEENLVCEHPVSAIARASSTADLVVVGSRGLGAVGSALLGSVSHGVLHHVHCPVAVVRPRKEEP</sequence>
<evidence type="ECO:0000313" key="4">
    <source>
        <dbReference type="Proteomes" id="UP000530928"/>
    </source>
</evidence>
<dbReference type="SUPFAM" id="SSF52402">
    <property type="entry name" value="Adenine nucleotide alpha hydrolases-like"/>
    <property type="match status" value="2"/>
</dbReference>
<comment type="caution">
    <text evidence="3">The sequence shown here is derived from an EMBL/GenBank/DDBJ whole genome shotgun (WGS) entry which is preliminary data.</text>
</comment>
<evidence type="ECO:0000313" key="3">
    <source>
        <dbReference type="EMBL" id="MBA2890034.1"/>
    </source>
</evidence>
<protein>
    <submittedName>
        <fullName evidence="3">Nucleotide-binding universal stress UspA family protein</fullName>
    </submittedName>
</protein>
<feature type="domain" description="UspA" evidence="2">
    <location>
        <begin position="62"/>
        <end position="198"/>
    </location>
</feature>
<dbReference type="EMBL" id="JACDUR010000001">
    <property type="protein sequence ID" value="MBA2890034.1"/>
    <property type="molecule type" value="Genomic_DNA"/>
</dbReference>
<dbReference type="Gene3D" id="3.40.50.620">
    <property type="entry name" value="HUPs"/>
    <property type="match status" value="2"/>
</dbReference>
<dbReference type="PRINTS" id="PR01438">
    <property type="entry name" value="UNVRSLSTRESS"/>
</dbReference>
<dbReference type="AlphaFoldDB" id="A0A7W0HNP7"/>
<dbReference type="PANTHER" id="PTHR46553">
    <property type="entry name" value="ADENINE NUCLEOTIDE ALPHA HYDROLASES-LIKE SUPERFAMILY PROTEIN"/>
    <property type="match status" value="1"/>
</dbReference>
<dbReference type="Proteomes" id="UP000530928">
    <property type="component" value="Unassembled WGS sequence"/>
</dbReference>
<name>A0A7W0HNP7_9ACTN</name>
<organism evidence="3 4">
    <name type="scientific">Nonomuraea soli</name>
    <dbReference type="NCBI Taxonomy" id="1032476"/>
    <lineage>
        <taxon>Bacteria</taxon>
        <taxon>Bacillati</taxon>
        <taxon>Actinomycetota</taxon>
        <taxon>Actinomycetes</taxon>
        <taxon>Streptosporangiales</taxon>
        <taxon>Streptosporangiaceae</taxon>
        <taxon>Nonomuraea</taxon>
    </lineage>
</organism>
<feature type="domain" description="UspA" evidence="2">
    <location>
        <begin position="10"/>
        <end position="54"/>
    </location>
</feature>
<dbReference type="InterPro" id="IPR006016">
    <property type="entry name" value="UspA"/>
</dbReference>
<dbReference type="RefSeq" id="WP_246377196.1">
    <property type="nucleotide sequence ID" value="NZ_BAABAM010000001.1"/>
</dbReference>
<accession>A0A7W0HNP7</accession>
<reference evidence="3 4" key="1">
    <citation type="submission" date="2020-07" db="EMBL/GenBank/DDBJ databases">
        <title>Genomic Encyclopedia of Type Strains, Phase IV (KMG-IV): sequencing the most valuable type-strain genomes for metagenomic binning, comparative biology and taxonomic classification.</title>
        <authorList>
            <person name="Goeker M."/>
        </authorList>
    </citation>
    <scope>NUCLEOTIDE SEQUENCE [LARGE SCALE GENOMIC DNA]</scope>
    <source>
        <strain evidence="3 4">DSM 45533</strain>
    </source>
</reference>
<keyword evidence="4" id="KW-1185">Reference proteome</keyword>
<comment type="similarity">
    <text evidence="1">Belongs to the universal stress protein A family.</text>
</comment>
<dbReference type="PANTHER" id="PTHR46553:SF3">
    <property type="entry name" value="ADENINE NUCLEOTIDE ALPHA HYDROLASES-LIKE SUPERFAMILY PROTEIN"/>
    <property type="match status" value="1"/>
</dbReference>
<dbReference type="Pfam" id="PF00582">
    <property type="entry name" value="Usp"/>
    <property type="match status" value="2"/>
</dbReference>
<dbReference type="InterPro" id="IPR006015">
    <property type="entry name" value="Universal_stress_UspA"/>
</dbReference>